<dbReference type="Pfam" id="PF10328">
    <property type="entry name" value="7TM_GPCR_Srx"/>
    <property type="match status" value="1"/>
</dbReference>
<evidence type="ECO:0000259" key="2">
    <source>
        <dbReference type="Pfam" id="PF10328"/>
    </source>
</evidence>
<feature type="transmembrane region" description="Helical" evidence="1">
    <location>
        <begin position="79"/>
        <end position="98"/>
    </location>
</feature>
<protein>
    <submittedName>
        <fullName evidence="5">7TM_GPCR_Srx domain-containing protein</fullName>
    </submittedName>
</protein>
<evidence type="ECO:0000313" key="4">
    <source>
        <dbReference type="Proteomes" id="UP000271162"/>
    </source>
</evidence>
<name>A0A0N4YJU7_NIPBR</name>
<keyword evidence="1" id="KW-0472">Membrane</keyword>
<reference evidence="3 4" key="2">
    <citation type="submission" date="2018-11" db="EMBL/GenBank/DDBJ databases">
        <authorList>
            <consortium name="Pathogen Informatics"/>
        </authorList>
    </citation>
    <scope>NUCLEOTIDE SEQUENCE [LARGE SCALE GENOMIC DNA]</scope>
</reference>
<dbReference type="Proteomes" id="UP000271162">
    <property type="component" value="Unassembled WGS sequence"/>
</dbReference>
<evidence type="ECO:0000313" key="3">
    <source>
        <dbReference type="EMBL" id="VDL80878.1"/>
    </source>
</evidence>
<reference evidence="5" key="1">
    <citation type="submission" date="2017-02" db="UniProtKB">
        <authorList>
            <consortium name="WormBaseParasite"/>
        </authorList>
    </citation>
    <scope>IDENTIFICATION</scope>
</reference>
<keyword evidence="4" id="KW-1185">Reference proteome</keyword>
<dbReference type="InterPro" id="IPR019430">
    <property type="entry name" value="7TM_GPCR_serpentine_rcpt_Srx"/>
</dbReference>
<keyword evidence="1" id="KW-1133">Transmembrane helix</keyword>
<evidence type="ECO:0000313" key="5">
    <source>
        <dbReference type="WBParaSite" id="NBR_0001726301-mRNA-1"/>
    </source>
</evidence>
<dbReference type="EMBL" id="UYSL01022656">
    <property type="protein sequence ID" value="VDL80878.1"/>
    <property type="molecule type" value="Genomic_DNA"/>
</dbReference>
<dbReference type="PANTHER" id="PTHR23017">
    <property type="entry name" value="SERPENTINE RECEPTOR, CLASS X"/>
    <property type="match status" value="1"/>
</dbReference>
<gene>
    <name evidence="3" type="ORF">NBR_LOCUS17264</name>
</gene>
<feature type="transmembrane region" description="Helical" evidence="1">
    <location>
        <begin position="52"/>
        <end position="73"/>
    </location>
</feature>
<organism evidence="5">
    <name type="scientific">Nippostrongylus brasiliensis</name>
    <name type="common">Rat hookworm</name>
    <dbReference type="NCBI Taxonomy" id="27835"/>
    <lineage>
        <taxon>Eukaryota</taxon>
        <taxon>Metazoa</taxon>
        <taxon>Ecdysozoa</taxon>
        <taxon>Nematoda</taxon>
        <taxon>Chromadorea</taxon>
        <taxon>Rhabditida</taxon>
        <taxon>Rhabditina</taxon>
        <taxon>Rhabditomorpha</taxon>
        <taxon>Strongyloidea</taxon>
        <taxon>Heligmosomidae</taxon>
        <taxon>Nippostrongylus</taxon>
    </lineage>
</organism>
<feature type="domain" description="7TM GPCR serpentine receptor class x (Srx)" evidence="2">
    <location>
        <begin position="45"/>
        <end position="143"/>
    </location>
</feature>
<keyword evidence="1" id="KW-0812">Transmembrane</keyword>
<dbReference type="PANTHER" id="PTHR23017:SF3">
    <property type="entry name" value="G-PROTEIN COUPLED RECEPTORS FAMILY 1 PROFILE DOMAIN-CONTAINING PROTEIN"/>
    <property type="match status" value="1"/>
</dbReference>
<accession>A0A0N4YJU7</accession>
<proteinExistence type="predicted"/>
<dbReference type="AlphaFoldDB" id="A0A0N4YJU7"/>
<sequence length="168" mass="19372">MRNEKGKLKNSSSGQKAGNNVKTIGLFTYNHSGEIDRRFYGRYLGRQLDKCYVVFYASNYLWAFSANYCGFVLGKVLDFGTGVSVFIVIIIFDLITIYRIHLIKHNTGRSIRQRELKFFMQSCLQFSLFVVKLTNFYFISGSSNFYRILGISDLPEWMSNSVTQLSSK</sequence>
<dbReference type="WBParaSite" id="NBR_0001726301-mRNA-1">
    <property type="protein sequence ID" value="NBR_0001726301-mRNA-1"/>
    <property type="gene ID" value="NBR_0001726301"/>
</dbReference>
<evidence type="ECO:0000256" key="1">
    <source>
        <dbReference type="SAM" id="Phobius"/>
    </source>
</evidence>
<feature type="transmembrane region" description="Helical" evidence="1">
    <location>
        <begin position="118"/>
        <end position="139"/>
    </location>
</feature>